<evidence type="ECO:0000313" key="2">
    <source>
        <dbReference type="Proteomes" id="UP000676336"/>
    </source>
</evidence>
<comment type="caution">
    <text evidence="1">The sequence shown here is derived from an EMBL/GenBank/DDBJ whole genome shotgun (WGS) entry which is preliminary data.</text>
</comment>
<dbReference type="AlphaFoldDB" id="A0A8S3HUN1"/>
<dbReference type="EMBL" id="CAJOBI010322654">
    <property type="protein sequence ID" value="CAF5187442.1"/>
    <property type="molecule type" value="Genomic_DNA"/>
</dbReference>
<name>A0A8S3HUN1_9BILA</name>
<reference evidence="1" key="1">
    <citation type="submission" date="2021-02" db="EMBL/GenBank/DDBJ databases">
        <authorList>
            <person name="Nowell W R."/>
        </authorList>
    </citation>
    <scope>NUCLEOTIDE SEQUENCE</scope>
</reference>
<gene>
    <name evidence="1" type="ORF">SMN809_LOCUS70983</name>
</gene>
<evidence type="ECO:0000313" key="1">
    <source>
        <dbReference type="EMBL" id="CAF5187442.1"/>
    </source>
</evidence>
<feature type="non-terminal residue" evidence="1">
    <location>
        <position position="26"/>
    </location>
</feature>
<proteinExistence type="predicted"/>
<organism evidence="1 2">
    <name type="scientific">Rotaria magnacalcarata</name>
    <dbReference type="NCBI Taxonomy" id="392030"/>
    <lineage>
        <taxon>Eukaryota</taxon>
        <taxon>Metazoa</taxon>
        <taxon>Spiralia</taxon>
        <taxon>Gnathifera</taxon>
        <taxon>Rotifera</taxon>
        <taxon>Eurotatoria</taxon>
        <taxon>Bdelloidea</taxon>
        <taxon>Philodinida</taxon>
        <taxon>Philodinidae</taxon>
        <taxon>Rotaria</taxon>
    </lineage>
</organism>
<protein>
    <submittedName>
        <fullName evidence="1">Uncharacterized protein</fullName>
    </submittedName>
</protein>
<dbReference type="Proteomes" id="UP000676336">
    <property type="component" value="Unassembled WGS sequence"/>
</dbReference>
<sequence length="26" mass="2712">MPLTSAAVKFILISFNVVTSSNTLTG</sequence>
<accession>A0A8S3HUN1</accession>